<feature type="transmembrane region" description="Helical" evidence="1">
    <location>
        <begin position="91"/>
        <end position="120"/>
    </location>
</feature>
<dbReference type="Pfam" id="PF04403">
    <property type="entry name" value="PqiA"/>
    <property type="match status" value="1"/>
</dbReference>
<gene>
    <name evidence="2" type="ORF">FCL40_04450</name>
</gene>
<evidence type="ECO:0000313" key="3">
    <source>
        <dbReference type="Proteomes" id="UP000305674"/>
    </source>
</evidence>
<keyword evidence="1" id="KW-0472">Membrane</keyword>
<feature type="transmembrane region" description="Helical" evidence="1">
    <location>
        <begin position="40"/>
        <end position="60"/>
    </location>
</feature>
<keyword evidence="1" id="KW-1133">Transmembrane helix</keyword>
<sequence>MSNCFILCPHCDQIVRRRALPKGMRLFCPRCLSRLMDSPYCDLNALTALVITALILYLPANLLPILEVNLLGSVRQATIAFGAVITFEQGFWLVGCAIFVAGVLAPLLLLTSILLQLLLLRLGTGKVALRQLIKWHPMLDEVAMLEVYLISFFVAAFKLGDFADLHYGWGTLCFMLLFIMVFYVQYEYNRDLMWQMYEERFAD</sequence>
<evidence type="ECO:0000313" key="2">
    <source>
        <dbReference type="EMBL" id="TKB50411.1"/>
    </source>
</evidence>
<dbReference type="Proteomes" id="UP000305674">
    <property type="component" value="Unassembled WGS sequence"/>
</dbReference>
<dbReference type="InterPro" id="IPR007498">
    <property type="entry name" value="PqiA-like"/>
</dbReference>
<reference evidence="2 3" key="1">
    <citation type="submission" date="2019-04" db="EMBL/GenBank/DDBJ databases">
        <authorList>
            <person name="Hwang J.C."/>
        </authorList>
    </citation>
    <scope>NUCLEOTIDE SEQUENCE [LARGE SCALE GENOMIC DNA]</scope>
    <source>
        <strain evidence="2 3">IMCC35001</strain>
    </source>
</reference>
<dbReference type="OrthoDB" id="5291921at2"/>
<feature type="transmembrane region" description="Helical" evidence="1">
    <location>
        <begin position="166"/>
        <end position="186"/>
    </location>
</feature>
<dbReference type="AlphaFoldDB" id="A0A4U1BGT2"/>
<evidence type="ECO:0000256" key="1">
    <source>
        <dbReference type="SAM" id="Phobius"/>
    </source>
</evidence>
<accession>A0A4U1BGT2</accession>
<protein>
    <submittedName>
        <fullName evidence="2">Paraquat-inducible protein A</fullName>
    </submittedName>
</protein>
<name>A0A4U1BGT2_9GAMM</name>
<comment type="caution">
    <text evidence="2">The sequence shown here is derived from an EMBL/GenBank/DDBJ whole genome shotgun (WGS) entry which is preliminary data.</text>
</comment>
<keyword evidence="1" id="KW-0812">Transmembrane</keyword>
<proteinExistence type="predicted"/>
<keyword evidence="3" id="KW-1185">Reference proteome</keyword>
<organism evidence="2 3">
    <name type="scientific">Ferrimonas sediminicola</name>
    <dbReference type="NCBI Taxonomy" id="2569538"/>
    <lineage>
        <taxon>Bacteria</taxon>
        <taxon>Pseudomonadati</taxon>
        <taxon>Pseudomonadota</taxon>
        <taxon>Gammaproteobacteria</taxon>
        <taxon>Alteromonadales</taxon>
        <taxon>Ferrimonadaceae</taxon>
        <taxon>Ferrimonas</taxon>
    </lineage>
</organism>
<dbReference type="EMBL" id="SWCI01000002">
    <property type="protein sequence ID" value="TKB50411.1"/>
    <property type="molecule type" value="Genomic_DNA"/>
</dbReference>